<evidence type="ECO:0000313" key="5">
    <source>
        <dbReference type="Proteomes" id="UP001497493"/>
    </source>
</evidence>
<dbReference type="Proteomes" id="UP001497493">
    <property type="component" value="Chromosome"/>
</dbReference>
<dbReference type="InterPro" id="IPR052016">
    <property type="entry name" value="Bact_Sigma-Reg"/>
</dbReference>
<organism evidence="4 5">
    <name type="scientific">Candidatus Methylocalor cossyra</name>
    <dbReference type="NCBI Taxonomy" id="3108543"/>
    <lineage>
        <taxon>Bacteria</taxon>
        <taxon>Pseudomonadati</taxon>
        <taxon>Pseudomonadota</taxon>
        <taxon>Gammaproteobacteria</taxon>
        <taxon>Methylococcales</taxon>
        <taxon>Methylococcaceae</taxon>
        <taxon>Candidatus Methylocalor</taxon>
    </lineage>
</organism>
<proteinExistence type="predicted"/>
<dbReference type="SUPFAM" id="SSF52172">
    <property type="entry name" value="CheY-like"/>
    <property type="match status" value="1"/>
</dbReference>
<dbReference type="InterPro" id="IPR001789">
    <property type="entry name" value="Sig_transdc_resp-reg_receiver"/>
</dbReference>
<keyword evidence="1" id="KW-0378">Hydrolase</keyword>
<protein>
    <submittedName>
        <fullName evidence="4">Response regulator</fullName>
    </submittedName>
</protein>
<feature type="domain" description="Response regulatory" evidence="3">
    <location>
        <begin position="2"/>
        <end position="118"/>
    </location>
</feature>
<dbReference type="InterPro" id="IPR036457">
    <property type="entry name" value="PPM-type-like_dom_sf"/>
</dbReference>
<dbReference type="PROSITE" id="PS50110">
    <property type="entry name" value="RESPONSE_REGULATORY"/>
    <property type="match status" value="1"/>
</dbReference>
<feature type="modified residue" description="4-aspartylphosphate" evidence="2">
    <location>
        <position position="51"/>
    </location>
</feature>
<dbReference type="InterPro" id="IPR001932">
    <property type="entry name" value="PPM-type_phosphatase-like_dom"/>
</dbReference>
<dbReference type="Pfam" id="PF07228">
    <property type="entry name" value="SpoIIE"/>
    <property type="match status" value="1"/>
</dbReference>
<accession>A0ABM9NH19</accession>
<evidence type="ECO:0000256" key="1">
    <source>
        <dbReference type="ARBA" id="ARBA00022801"/>
    </source>
</evidence>
<dbReference type="Pfam" id="PF00072">
    <property type="entry name" value="Response_reg"/>
    <property type="match status" value="1"/>
</dbReference>
<evidence type="ECO:0000259" key="3">
    <source>
        <dbReference type="PROSITE" id="PS50110"/>
    </source>
</evidence>
<keyword evidence="2" id="KW-0597">Phosphoprotein</keyword>
<dbReference type="EMBL" id="OZ026884">
    <property type="protein sequence ID" value="CAL1239916.1"/>
    <property type="molecule type" value="Genomic_DNA"/>
</dbReference>
<dbReference type="SMART" id="SM00448">
    <property type="entry name" value="REC"/>
    <property type="match status" value="1"/>
</dbReference>
<gene>
    <name evidence="4" type="ORF">MECH1_V1_1140</name>
</gene>
<dbReference type="Gene3D" id="3.40.50.2300">
    <property type="match status" value="1"/>
</dbReference>
<evidence type="ECO:0000256" key="2">
    <source>
        <dbReference type="PROSITE-ProRule" id="PRU00169"/>
    </source>
</evidence>
<dbReference type="InterPro" id="IPR011006">
    <property type="entry name" value="CheY-like_superfamily"/>
</dbReference>
<dbReference type="Gene3D" id="3.60.40.10">
    <property type="entry name" value="PPM-type phosphatase domain"/>
    <property type="match status" value="1"/>
</dbReference>
<dbReference type="SMART" id="SM00331">
    <property type="entry name" value="PP2C_SIG"/>
    <property type="match status" value="1"/>
</dbReference>
<reference evidence="4 5" key="1">
    <citation type="submission" date="2024-04" db="EMBL/GenBank/DDBJ databases">
        <authorList>
            <person name="Cremers G."/>
        </authorList>
    </citation>
    <scope>NUCLEOTIDE SEQUENCE [LARGE SCALE GENOMIC DNA]</scope>
    <source>
        <strain evidence="4">MeCH1-AG</strain>
    </source>
</reference>
<dbReference type="PANTHER" id="PTHR43156">
    <property type="entry name" value="STAGE II SPORULATION PROTEIN E-RELATED"/>
    <property type="match status" value="1"/>
</dbReference>
<evidence type="ECO:0000313" key="4">
    <source>
        <dbReference type="EMBL" id="CAL1239916.1"/>
    </source>
</evidence>
<dbReference type="SUPFAM" id="SSF81606">
    <property type="entry name" value="PP2C-like"/>
    <property type="match status" value="1"/>
</dbReference>
<keyword evidence="5" id="KW-1185">Reference proteome</keyword>
<dbReference type="RefSeq" id="WP_348759438.1">
    <property type="nucleotide sequence ID" value="NZ_OZ026884.1"/>
</dbReference>
<dbReference type="PANTHER" id="PTHR43156:SF2">
    <property type="entry name" value="STAGE II SPORULATION PROTEIN E"/>
    <property type="match status" value="1"/>
</dbReference>
<sequence>MKILIAEDEAVSRHLLQRYLERLGFQVVAAADGAEAWRRFEADDFAIVISDWLMPEMDGLDLIRRIRAHPSRGYVYTILVTVKFEKRDLVAAMEAGADDFITKPFDPEELRVRVRAGQRVVELESALFRSLEELKQAHLREMETGARIQKALLQGYPPHIPPGLRVAACTLPSEHIDGDFYDFYLHHHRCLDILVGDVMGKGVPAALLGAGIKYSFARALGRLMVSLERDRLPEPEEIVSLVHAEMTPQFIRLESFATLCYARFDLDRHFVTFVDCGHPKTLHFRAQTRVVETLQGENLPLGFTEQEIYRQVARPFDLGDVFVFYSDGLTEAQNHAGDFFEAGRLAELVARHGELDPADLIERIRDEVAAFSDATTFTDDLTCVVVKIEPWPSRSRWRSASPRVSETAFQLASAGEDLHQAEAT</sequence>
<name>A0ABM9NH19_9GAMM</name>